<dbReference type="Proteomes" id="UP000887013">
    <property type="component" value="Unassembled WGS sequence"/>
</dbReference>
<comment type="caution">
    <text evidence="1">The sequence shown here is derived from an EMBL/GenBank/DDBJ whole genome shotgun (WGS) entry which is preliminary data.</text>
</comment>
<keyword evidence="2" id="KW-1185">Reference proteome</keyword>
<evidence type="ECO:0000313" key="2">
    <source>
        <dbReference type="Proteomes" id="UP000887013"/>
    </source>
</evidence>
<accession>A0A8X6T762</accession>
<organism evidence="1 2">
    <name type="scientific">Nephila pilipes</name>
    <name type="common">Giant wood spider</name>
    <name type="synonym">Nephila maculata</name>
    <dbReference type="NCBI Taxonomy" id="299642"/>
    <lineage>
        <taxon>Eukaryota</taxon>
        <taxon>Metazoa</taxon>
        <taxon>Ecdysozoa</taxon>
        <taxon>Arthropoda</taxon>
        <taxon>Chelicerata</taxon>
        <taxon>Arachnida</taxon>
        <taxon>Araneae</taxon>
        <taxon>Araneomorphae</taxon>
        <taxon>Entelegynae</taxon>
        <taxon>Araneoidea</taxon>
        <taxon>Nephilidae</taxon>
        <taxon>Nephila</taxon>
    </lineage>
</organism>
<evidence type="ECO:0000313" key="1">
    <source>
        <dbReference type="EMBL" id="GFS81118.1"/>
    </source>
</evidence>
<dbReference type="EMBL" id="BMAW01002945">
    <property type="protein sequence ID" value="GFS81118.1"/>
    <property type="molecule type" value="Genomic_DNA"/>
</dbReference>
<dbReference type="AlphaFoldDB" id="A0A8X6T762"/>
<gene>
    <name evidence="1" type="ORF">NPIL_309601</name>
</gene>
<name>A0A8X6T762_NEPPI</name>
<sequence length="80" mass="8848">MMDKRVLAGRYGGQGSRTILDSGGRPSAHIALLSLSANIHWQHLQMRCSVCATRRQLEEDNCYLRPATMHAATAILHSLC</sequence>
<protein>
    <submittedName>
        <fullName evidence="1">Uncharacterized protein</fullName>
    </submittedName>
</protein>
<proteinExistence type="predicted"/>
<reference evidence="1" key="1">
    <citation type="submission" date="2020-08" db="EMBL/GenBank/DDBJ databases">
        <title>Multicomponent nature underlies the extraordinary mechanical properties of spider dragline silk.</title>
        <authorList>
            <person name="Kono N."/>
            <person name="Nakamura H."/>
            <person name="Mori M."/>
            <person name="Yoshida Y."/>
            <person name="Ohtoshi R."/>
            <person name="Malay A.D."/>
            <person name="Moran D.A.P."/>
            <person name="Tomita M."/>
            <person name="Numata K."/>
            <person name="Arakawa K."/>
        </authorList>
    </citation>
    <scope>NUCLEOTIDE SEQUENCE</scope>
</reference>